<protein>
    <submittedName>
        <fullName evidence="1">Glycosyltransferase involved in cell wall biosynthesis</fullName>
    </submittedName>
</protein>
<keyword evidence="2" id="KW-1185">Reference proteome</keyword>
<dbReference type="Proteomes" id="UP000249239">
    <property type="component" value="Unassembled WGS sequence"/>
</dbReference>
<dbReference type="RefSeq" id="WP_111446813.1">
    <property type="nucleotide sequence ID" value="NZ_QKZK01000034.1"/>
</dbReference>
<organism evidence="1 2">
    <name type="scientific">Breznakibacter xylanolyticus</name>
    <dbReference type="NCBI Taxonomy" id="990"/>
    <lineage>
        <taxon>Bacteria</taxon>
        <taxon>Pseudomonadati</taxon>
        <taxon>Bacteroidota</taxon>
        <taxon>Bacteroidia</taxon>
        <taxon>Marinilabiliales</taxon>
        <taxon>Marinilabiliaceae</taxon>
        <taxon>Breznakibacter</taxon>
    </lineage>
</organism>
<dbReference type="EMBL" id="QKZK01000034">
    <property type="protein sequence ID" value="PZX11935.1"/>
    <property type="molecule type" value="Genomic_DNA"/>
</dbReference>
<gene>
    <name evidence="1" type="ORF">LX69_02999</name>
</gene>
<dbReference type="Gene3D" id="3.40.50.2000">
    <property type="entry name" value="Glycogen Phosphorylase B"/>
    <property type="match status" value="1"/>
</dbReference>
<proteinExistence type="predicted"/>
<name>A0A2W7MUW8_9BACT</name>
<evidence type="ECO:0000313" key="2">
    <source>
        <dbReference type="Proteomes" id="UP000249239"/>
    </source>
</evidence>
<keyword evidence="1" id="KW-0808">Transferase</keyword>
<dbReference type="GO" id="GO:0016740">
    <property type="term" value="F:transferase activity"/>
    <property type="evidence" value="ECO:0007669"/>
    <property type="project" value="UniProtKB-KW"/>
</dbReference>
<dbReference type="OrthoDB" id="1220440at2"/>
<accession>A0A2W7MUW8</accession>
<dbReference type="AlphaFoldDB" id="A0A2W7MUW8"/>
<evidence type="ECO:0000313" key="1">
    <source>
        <dbReference type="EMBL" id="PZX11935.1"/>
    </source>
</evidence>
<dbReference type="SUPFAM" id="SSF53756">
    <property type="entry name" value="UDP-Glycosyltransferase/glycogen phosphorylase"/>
    <property type="match status" value="1"/>
</dbReference>
<sequence length="378" mass="43774">MIYLTYGNQSAGVYSSYVTDVCHYWKEEFDVNVKIIAFVSIRNFIKTRKERKNLYRNSIILPQLPKQQLWWLNILTLVILWPFFGSRKVIALSPIAGNFAKWLKKLGLINTYIYDSEGATAAEWNEYNVVSSNYLKSKAYSLEKNALMGAYKIRTVSLKMVEYWKNQLNFTPQNFVVIPCKLNQIFVSKLPTEQELIIQRKKLGYNDNDIIFCYAGSSAGWQSLDLLSSYFEVLLSENISFKFLFLTDALPNSISLYNKYPQRVNVIHVAYNEVQKYMQLCDYGTLIRESSITNMVAAPTKYAEYLACGLKVIISNQVGDYSEFTKKMNAGLIINESFSISSGELLKPNYEEKVRMNELAKKYFTKENFKKEYQVLLS</sequence>
<reference evidence="1 2" key="1">
    <citation type="submission" date="2018-06" db="EMBL/GenBank/DDBJ databases">
        <title>Genomic Encyclopedia of Archaeal and Bacterial Type Strains, Phase II (KMG-II): from individual species to whole genera.</title>
        <authorList>
            <person name="Goeker M."/>
        </authorList>
    </citation>
    <scope>NUCLEOTIDE SEQUENCE [LARGE SCALE GENOMIC DNA]</scope>
    <source>
        <strain evidence="1 2">DSM 6779</strain>
    </source>
</reference>
<comment type="caution">
    <text evidence="1">The sequence shown here is derived from an EMBL/GenBank/DDBJ whole genome shotgun (WGS) entry which is preliminary data.</text>
</comment>